<evidence type="ECO:0000256" key="4">
    <source>
        <dbReference type="ARBA" id="ARBA00022884"/>
    </source>
</evidence>
<sequence>MGDHSVTVTDSNNHQSTVIEIYPLGSYYFGSKDPIAFRDETVADRVQRMKSNFSARGLRTCVQAVMLVELFKHPHLLLLQVRNAFFKLPGGRLRPGESDIDGLQRKLSRMLSVNEDETDHWEVIKIVFSCGITLACSGMLRIINVLGGRLPWNVVEV</sequence>
<protein>
    <submittedName>
        <fullName evidence="6">Uncharacterized protein</fullName>
    </submittedName>
</protein>
<evidence type="ECO:0000313" key="7">
    <source>
        <dbReference type="Proteomes" id="UP000807159"/>
    </source>
</evidence>
<evidence type="ECO:0000256" key="1">
    <source>
        <dbReference type="ARBA" id="ARBA00004123"/>
    </source>
</evidence>
<reference evidence="6" key="1">
    <citation type="journal article" date="2021" name="J. Hered.">
        <title>Genome Assembly of Salicaceae Populus deltoides (Eastern Cottonwood) I-69 Based on Nanopore Sequencing and Hi-C Technologies.</title>
        <authorList>
            <person name="Bai S."/>
            <person name="Wu H."/>
            <person name="Zhang J."/>
            <person name="Pan Z."/>
            <person name="Zhao W."/>
            <person name="Li Z."/>
            <person name="Tong C."/>
        </authorList>
    </citation>
    <scope>NUCLEOTIDE SEQUENCE</scope>
    <source>
        <tissue evidence="6">Leaf</tissue>
    </source>
</reference>
<evidence type="ECO:0000256" key="5">
    <source>
        <dbReference type="ARBA" id="ARBA00023242"/>
    </source>
</evidence>
<comment type="caution">
    <text evidence="6">The sequence shown here is derived from an EMBL/GenBank/DDBJ whole genome shotgun (WGS) entry which is preliminary data.</text>
</comment>
<dbReference type="Proteomes" id="UP000807159">
    <property type="component" value="Chromosome 6"/>
</dbReference>
<dbReference type="GO" id="GO:0005849">
    <property type="term" value="C:mRNA cleavage factor complex"/>
    <property type="evidence" value="ECO:0007669"/>
    <property type="project" value="InterPro"/>
</dbReference>
<keyword evidence="5" id="KW-0539">Nucleus</keyword>
<comment type="similarity">
    <text evidence="2">Belongs to the Nudix hydrolase family. CPSF5 subfamily.</text>
</comment>
<dbReference type="GO" id="GO:0003729">
    <property type="term" value="F:mRNA binding"/>
    <property type="evidence" value="ECO:0007669"/>
    <property type="project" value="InterPro"/>
</dbReference>
<comment type="subcellular location">
    <subcellularLocation>
        <location evidence="1">Nucleus</location>
    </subcellularLocation>
</comment>
<dbReference type="GO" id="GO:0031124">
    <property type="term" value="P:mRNA 3'-end processing"/>
    <property type="evidence" value="ECO:0007669"/>
    <property type="project" value="InterPro"/>
</dbReference>
<dbReference type="PANTHER" id="PTHR13047">
    <property type="entry name" value="PRE-MRNA CLEAVAGE FACTOR IM, 25KD SUBUNIT"/>
    <property type="match status" value="1"/>
</dbReference>
<evidence type="ECO:0000256" key="2">
    <source>
        <dbReference type="ARBA" id="ARBA00009710"/>
    </source>
</evidence>
<dbReference type="Pfam" id="PF13869">
    <property type="entry name" value="NUDIX_2"/>
    <property type="match status" value="1"/>
</dbReference>
<evidence type="ECO:0000256" key="3">
    <source>
        <dbReference type="ARBA" id="ARBA00022664"/>
    </source>
</evidence>
<gene>
    <name evidence="6" type="ORF">H0E87_012594</name>
</gene>
<proteinExistence type="inferred from homology"/>
<evidence type="ECO:0000313" key="6">
    <source>
        <dbReference type="EMBL" id="KAH8505401.1"/>
    </source>
</evidence>
<organism evidence="6 7">
    <name type="scientific">Populus deltoides</name>
    <name type="common">Eastern poplar</name>
    <name type="synonym">Eastern cottonwood</name>
    <dbReference type="NCBI Taxonomy" id="3696"/>
    <lineage>
        <taxon>Eukaryota</taxon>
        <taxon>Viridiplantae</taxon>
        <taxon>Streptophyta</taxon>
        <taxon>Embryophyta</taxon>
        <taxon>Tracheophyta</taxon>
        <taxon>Spermatophyta</taxon>
        <taxon>Magnoliopsida</taxon>
        <taxon>eudicotyledons</taxon>
        <taxon>Gunneridae</taxon>
        <taxon>Pentapetalae</taxon>
        <taxon>rosids</taxon>
        <taxon>fabids</taxon>
        <taxon>Malpighiales</taxon>
        <taxon>Salicaceae</taxon>
        <taxon>Saliceae</taxon>
        <taxon>Populus</taxon>
    </lineage>
</organism>
<accession>A0A8T2YJY6</accession>
<keyword evidence="7" id="KW-1185">Reference proteome</keyword>
<dbReference type="EMBL" id="JACEGQ020000006">
    <property type="protein sequence ID" value="KAH8505401.1"/>
    <property type="molecule type" value="Genomic_DNA"/>
</dbReference>
<dbReference type="Gene3D" id="3.90.79.10">
    <property type="entry name" value="Nucleoside Triphosphate Pyrophosphohydrolase"/>
    <property type="match status" value="1"/>
</dbReference>
<dbReference type="AlphaFoldDB" id="A0A8T2YJY6"/>
<dbReference type="InterPro" id="IPR015797">
    <property type="entry name" value="NUDIX_hydrolase-like_dom_sf"/>
</dbReference>
<dbReference type="SUPFAM" id="SSF55811">
    <property type="entry name" value="Nudix"/>
    <property type="match status" value="1"/>
</dbReference>
<name>A0A8T2YJY6_POPDE</name>
<keyword evidence="4" id="KW-0694">RNA-binding</keyword>
<dbReference type="InterPro" id="IPR016706">
    <property type="entry name" value="Cleav_polyA_spec_factor_su5"/>
</dbReference>
<keyword evidence="3" id="KW-0507">mRNA processing</keyword>